<evidence type="ECO:0000256" key="4">
    <source>
        <dbReference type="PIRSR" id="PIRSR606225-1"/>
    </source>
</evidence>
<dbReference type="AlphaFoldDB" id="A0A4D6YM87"/>
<dbReference type="SUPFAM" id="SSF55174">
    <property type="entry name" value="Alpha-L RNA-binding motif"/>
    <property type="match status" value="1"/>
</dbReference>
<sequence>MIFRYNYVKKKILKFTISNIVYNCYRLDQILNIYDQTYSRSFFKQCIKNNQVLVNNKICTKPSKKVFYGDKILLIHIIQNINKYKLNQLQLNIVYEDDYMLIINKQSGLVVHPGIKNLYGTLLDMLIQKYPDLQYIPRGGIIHRLDKNTTGLMIIAKKLESYFWFNSHMRRRKIFREYETIVYGILLKNNTIINNIIRHPIYKTKMSVGIIGKKAVTHYKILNNFFCFTHLRINLETGRTHQIRLHMENIGHPILGDPIYYNKKKKSYFIKKLNVKKLIQNIERPLLHAKKIVFFHPLTKKIVKIEIPLPEDMCDCIKNIINFKL</sequence>
<comment type="similarity">
    <text evidence="1 6">Belongs to the pseudouridine synthase RluA family.</text>
</comment>
<dbReference type="InterPro" id="IPR006225">
    <property type="entry name" value="PsdUridine_synth_RluC/D"/>
</dbReference>
<dbReference type="SUPFAM" id="SSF55120">
    <property type="entry name" value="Pseudouridine synthase"/>
    <property type="match status" value="1"/>
</dbReference>
<reference evidence="9 10" key="2">
    <citation type="submission" date="2019-05" db="EMBL/GenBank/DDBJ databases">
        <title>Genome evolution of the obligate endosymbiont Buchnera aphidicola.</title>
        <authorList>
            <person name="Moran N.A."/>
        </authorList>
    </citation>
    <scope>NUCLEOTIDE SEQUENCE [LARGE SCALE GENOMIC DNA]</scope>
    <source>
        <strain evidence="9 10">Tca</strain>
    </source>
</reference>
<reference evidence="9 10" key="1">
    <citation type="submission" date="2018-12" db="EMBL/GenBank/DDBJ databases">
        <authorList>
            <person name="Chong R.A."/>
        </authorList>
    </citation>
    <scope>NUCLEOTIDE SEQUENCE [LARGE SCALE GENOMIC DNA]</scope>
    <source>
        <strain evidence="9 10">Tca</strain>
    </source>
</reference>
<name>A0A4D6YM87_9GAMM</name>
<evidence type="ECO:0000256" key="2">
    <source>
        <dbReference type="ARBA" id="ARBA00023235"/>
    </source>
</evidence>
<dbReference type="Pfam" id="PF00849">
    <property type="entry name" value="PseudoU_synth_2"/>
    <property type="match status" value="1"/>
</dbReference>
<evidence type="ECO:0000313" key="9">
    <source>
        <dbReference type="EMBL" id="QCI26838.1"/>
    </source>
</evidence>
<dbReference type="EMBL" id="CP034852">
    <property type="protein sequence ID" value="QCI26838.1"/>
    <property type="molecule type" value="Genomic_DNA"/>
</dbReference>
<organism evidence="9 10">
    <name type="scientific">Buchnera aphidicola</name>
    <name type="common">Thelaxes californica</name>
    <dbReference type="NCBI Taxonomy" id="1315998"/>
    <lineage>
        <taxon>Bacteria</taxon>
        <taxon>Pseudomonadati</taxon>
        <taxon>Pseudomonadota</taxon>
        <taxon>Gammaproteobacteria</taxon>
        <taxon>Enterobacterales</taxon>
        <taxon>Erwiniaceae</taxon>
        <taxon>Buchnera</taxon>
    </lineage>
</organism>
<dbReference type="GO" id="GO:0003723">
    <property type="term" value="F:RNA binding"/>
    <property type="evidence" value="ECO:0007669"/>
    <property type="project" value="UniProtKB-KW"/>
</dbReference>
<feature type="active site" evidence="4">
    <location>
        <position position="146"/>
    </location>
</feature>
<dbReference type="InterPro" id="IPR006224">
    <property type="entry name" value="PsdUridine_synth_RluA-like_CS"/>
</dbReference>
<evidence type="ECO:0000256" key="3">
    <source>
        <dbReference type="ARBA" id="ARBA00036882"/>
    </source>
</evidence>
<comment type="catalytic activity">
    <reaction evidence="6">
        <text>a uridine in RNA = a pseudouridine in RNA</text>
        <dbReference type="Rhea" id="RHEA:48348"/>
        <dbReference type="Rhea" id="RHEA-COMP:12068"/>
        <dbReference type="Rhea" id="RHEA-COMP:12069"/>
        <dbReference type="ChEBI" id="CHEBI:65314"/>
        <dbReference type="ChEBI" id="CHEBI:65315"/>
    </reaction>
</comment>
<dbReference type="InterPro" id="IPR002942">
    <property type="entry name" value="S4_RNA-bd"/>
</dbReference>
<dbReference type="NCBIfam" id="TIGR00005">
    <property type="entry name" value="rluA_subfam"/>
    <property type="match status" value="1"/>
</dbReference>
<dbReference type="Proteomes" id="UP000298782">
    <property type="component" value="Chromosome"/>
</dbReference>
<dbReference type="PROSITE" id="PS50889">
    <property type="entry name" value="S4"/>
    <property type="match status" value="1"/>
</dbReference>
<dbReference type="OrthoDB" id="9807829at2"/>
<comment type="function">
    <text evidence="6">Responsible for synthesis of pseudouridine from uracil.</text>
</comment>
<dbReference type="InterPro" id="IPR006145">
    <property type="entry name" value="PsdUridine_synth_RsuA/RluA"/>
</dbReference>
<dbReference type="Gene3D" id="3.10.290.10">
    <property type="entry name" value="RNA-binding S4 domain"/>
    <property type="match status" value="1"/>
</dbReference>
<dbReference type="PANTHER" id="PTHR21600:SF44">
    <property type="entry name" value="RIBOSOMAL LARGE SUBUNIT PSEUDOURIDINE SYNTHASE D"/>
    <property type="match status" value="1"/>
</dbReference>
<keyword evidence="10" id="KW-1185">Reference proteome</keyword>
<gene>
    <name evidence="9" type="ORF">D9V80_01555</name>
</gene>
<accession>A0A4D6YM87</accession>
<dbReference type="PROSITE" id="PS01129">
    <property type="entry name" value="PSI_RLU"/>
    <property type="match status" value="1"/>
</dbReference>
<evidence type="ECO:0000259" key="7">
    <source>
        <dbReference type="Pfam" id="PF00849"/>
    </source>
</evidence>
<dbReference type="PANTHER" id="PTHR21600">
    <property type="entry name" value="MITOCHONDRIAL RNA PSEUDOURIDINE SYNTHASE"/>
    <property type="match status" value="1"/>
</dbReference>
<dbReference type="InterPro" id="IPR050188">
    <property type="entry name" value="RluA_PseudoU_synthase"/>
</dbReference>
<evidence type="ECO:0000259" key="8">
    <source>
        <dbReference type="Pfam" id="PF01479"/>
    </source>
</evidence>
<dbReference type="Pfam" id="PF01479">
    <property type="entry name" value="S4"/>
    <property type="match status" value="1"/>
</dbReference>
<dbReference type="GO" id="GO:0000455">
    <property type="term" value="P:enzyme-directed rRNA pseudouridine synthesis"/>
    <property type="evidence" value="ECO:0007669"/>
    <property type="project" value="TreeGrafter"/>
</dbReference>
<comment type="catalytic activity">
    <reaction evidence="3">
        <text>uridine(1911/1915/1917) in 23S rRNA = pseudouridine(1911/1915/1917) in 23S rRNA</text>
        <dbReference type="Rhea" id="RHEA:42524"/>
        <dbReference type="Rhea" id="RHEA-COMP:10097"/>
        <dbReference type="Rhea" id="RHEA-COMP:10098"/>
        <dbReference type="ChEBI" id="CHEBI:65314"/>
        <dbReference type="ChEBI" id="CHEBI:65315"/>
        <dbReference type="EC" id="5.4.99.23"/>
    </reaction>
</comment>
<evidence type="ECO:0000313" key="10">
    <source>
        <dbReference type="Proteomes" id="UP000298782"/>
    </source>
</evidence>
<feature type="domain" description="RNA-binding S4" evidence="8">
    <location>
        <begin position="26"/>
        <end position="66"/>
    </location>
</feature>
<dbReference type="GO" id="GO:0160140">
    <property type="term" value="F:23S rRNA pseudouridine(1911/1915/1917) synthase activity"/>
    <property type="evidence" value="ECO:0007669"/>
    <property type="project" value="UniProtKB-EC"/>
</dbReference>
<evidence type="ECO:0000256" key="6">
    <source>
        <dbReference type="RuleBase" id="RU362028"/>
    </source>
</evidence>
<evidence type="ECO:0000256" key="1">
    <source>
        <dbReference type="ARBA" id="ARBA00010876"/>
    </source>
</evidence>
<dbReference type="Gene3D" id="3.30.2350.10">
    <property type="entry name" value="Pseudouridine synthase"/>
    <property type="match status" value="1"/>
</dbReference>
<dbReference type="CDD" id="cd02869">
    <property type="entry name" value="PseudoU_synth_RluA_like"/>
    <property type="match status" value="1"/>
</dbReference>
<evidence type="ECO:0000256" key="5">
    <source>
        <dbReference type="PROSITE-ProRule" id="PRU00182"/>
    </source>
</evidence>
<proteinExistence type="inferred from homology"/>
<feature type="domain" description="Pseudouridine synthase RsuA/RluA-like" evidence="7">
    <location>
        <begin position="100"/>
        <end position="248"/>
    </location>
</feature>
<dbReference type="InterPro" id="IPR020103">
    <property type="entry name" value="PsdUridine_synth_cat_dom_sf"/>
</dbReference>
<dbReference type="EC" id="5.4.99.-" evidence="6"/>
<keyword evidence="2 6" id="KW-0413">Isomerase</keyword>
<keyword evidence="5" id="KW-0694">RNA-binding</keyword>
<dbReference type="InterPro" id="IPR036986">
    <property type="entry name" value="S4_RNA-bd_sf"/>
</dbReference>
<dbReference type="CDD" id="cd00165">
    <property type="entry name" value="S4"/>
    <property type="match status" value="1"/>
</dbReference>
<protein>
    <recommendedName>
        <fullName evidence="6">Pseudouridine synthase</fullName>
        <ecNumber evidence="6">5.4.99.-</ecNumber>
    </recommendedName>
</protein>